<feature type="domain" description="Peptidase M16 N-terminal" evidence="1">
    <location>
        <begin position="59"/>
        <end position="180"/>
    </location>
</feature>
<feature type="domain" description="Peptidase M16 C-terminal" evidence="2">
    <location>
        <begin position="199"/>
        <end position="374"/>
    </location>
</feature>
<dbReference type="PANTHER" id="PTHR43016">
    <property type="entry name" value="PRESEQUENCE PROTEASE"/>
    <property type="match status" value="1"/>
</dbReference>
<comment type="caution">
    <text evidence="3">The sequence shown here is derived from an EMBL/GenBank/DDBJ whole genome shotgun (WGS) entry which is preliminary data.</text>
</comment>
<dbReference type="FunFam" id="3.30.830.10:FF:000015">
    <property type="entry name" value="Putative zinc metalloprotease"/>
    <property type="match status" value="1"/>
</dbReference>
<name>A0A0C2MYW5_THEKT</name>
<evidence type="ECO:0000313" key="4">
    <source>
        <dbReference type="Proteomes" id="UP000031668"/>
    </source>
</evidence>
<dbReference type="SUPFAM" id="SSF63411">
    <property type="entry name" value="LuxS/MPP-like metallohydrolase"/>
    <property type="match status" value="4"/>
</dbReference>
<dbReference type="GO" id="GO:0046872">
    <property type="term" value="F:metal ion binding"/>
    <property type="evidence" value="ECO:0007669"/>
    <property type="project" value="InterPro"/>
</dbReference>
<dbReference type="InterPro" id="IPR011249">
    <property type="entry name" value="Metalloenz_LuxS/M16"/>
</dbReference>
<dbReference type="Gene3D" id="3.30.830.10">
    <property type="entry name" value="Metalloenzyme, LuxS/M16 peptidase-like"/>
    <property type="match status" value="4"/>
</dbReference>
<dbReference type="EMBL" id="JWZT01001192">
    <property type="protein sequence ID" value="KII72531.1"/>
    <property type="molecule type" value="Genomic_DNA"/>
</dbReference>
<evidence type="ECO:0000259" key="1">
    <source>
        <dbReference type="Pfam" id="PF00675"/>
    </source>
</evidence>
<dbReference type="InterPro" id="IPR011765">
    <property type="entry name" value="Pept_M16_N"/>
</dbReference>
<organism evidence="3 4">
    <name type="scientific">Thelohanellus kitauei</name>
    <name type="common">Myxosporean</name>
    <dbReference type="NCBI Taxonomy" id="669202"/>
    <lineage>
        <taxon>Eukaryota</taxon>
        <taxon>Metazoa</taxon>
        <taxon>Cnidaria</taxon>
        <taxon>Myxozoa</taxon>
        <taxon>Myxosporea</taxon>
        <taxon>Bivalvulida</taxon>
        <taxon>Platysporina</taxon>
        <taxon>Myxobolidae</taxon>
        <taxon>Thelohanellus</taxon>
    </lineage>
</organism>
<reference evidence="3 4" key="1">
    <citation type="journal article" date="2014" name="Genome Biol. Evol.">
        <title>The genome of the myxosporean Thelohanellus kitauei shows adaptations to nutrient acquisition within its fish host.</title>
        <authorList>
            <person name="Yang Y."/>
            <person name="Xiong J."/>
            <person name="Zhou Z."/>
            <person name="Huo F."/>
            <person name="Miao W."/>
            <person name="Ran C."/>
            <person name="Liu Y."/>
            <person name="Zhang J."/>
            <person name="Feng J."/>
            <person name="Wang M."/>
            <person name="Wang M."/>
            <person name="Wang L."/>
            <person name="Yao B."/>
        </authorList>
    </citation>
    <scope>NUCLEOTIDE SEQUENCE [LARGE SCALE GENOMIC DNA]</scope>
    <source>
        <strain evidence="3">Wuqing</strain>
    </source>
</reference>
<dbReference type="OrthoDB" id="4953at2759"/>
<proteinExistence type="predicted"/>
<dbReference type="Pfam" id="PF00675">
    <property type="entry name" value="Peptidase_M16"/>
    <property type="match status" value="1"/>
</dbReference>
<dbReference type="Pfam" id="PF05193">
    <property type="entry name" value="Peptidase_M16_C"/>
    <property type="match status" value="1"/>
</dbReference>
<dbReference type="PANTHER" id="PTHR43016:SF16">
    <property type="entry name" value="METALLOPROTEASE, PUTATIVE (AFU_ORTHOLOGUE AFUA_4G07610)-RELATED"/>
    <property type="match status" value="1"/>
</dbReference>
<dbReference type="OMA" id="WEGFARI"/>
<dbReference type="InterPro" id="IPR007863">
    <property type="entry name" value="Peptidase_M16_C"/>
</dbReference>
<protein>
    <submittedName>
        <fullName evidence="3">Protein HypA</fullName>
    </submittedName>
</protein>
<evidence type="ECO:0000259" key="2">
    <source>
        <dbReference type="Pfam" id="PF05193"/>
    </source>
</evidence>
<gene>
    <name evidence="3" type="ORF">RF11_01716</name>
</gene>
<dbReference type="Proteomes" id="UP000031668">
    <property type="component" value="Unassembled WGS sequence"/>
</dbReference>
<accession>A0A0C2MYW5</accession>
<evidence type="ECO:0000313" key="3">
    <source>
        <dbReference type="EMBL" id="KII72531.1"/>
    </source>
</evidence>
<sequence length="1000" mass="115193">MSSSSLVSSRFTAIATFSINEIAKGHYYESTFSGIHVMVAEIEGPKIDGYIGFGTKIGDNSGVAHTLEHLVFCGSKKYPYKGILDSLANRCFAQGTNAWTCIDSTVYTISTASQEGFINILPVYMDHIFNPVINEDTFKTEVYSKSEEGEEGGVVFSEMQAKENSEECLVFHQMMMALFQPETGYPFVSGGTMKRIRELNIAKIIQFHKKFYRPENCLIAVIGAIDNNKILDAIMKIEDEFFADTLNEIKIERPFVNQEIPEPVYGTYEVLFESTDKSKGTLIIVMPGPYRQALNVLASYLTYFDNSPLKKQIVDYQKLCTDIQYTIYWYDKTYLRITFTNVDVKNFDKVIETYKTVMNQVLSNDLDKTLLDMVMKYEYSWEFNNFEQNPHDLMAHRAIDYFLYGKTALNFIDIMERIRNYKDIFEEDNSFWNTLVKTYFNPEKLVIIKSVPKNGRRLPRQETLMIEDKIDVSETYHPIKLRKKPPQDLLEKIPIPNINDVAFHPIKTLCNFGAFDFGDTTLYDFNIVEVPLAIHADHINSNTMTVTLCSCVGTFPANIRHYIPLASFFPLEMPVFRKGVLLPHDNITKELDRLFFNKFSSIGWNSGRYNLGILTQYFFISLKTDIFHYEDAVTWIRDLLFNYSIDPVILKKLILEDYRSAKSVIDNGLGAVYGLSNFITFKKDSINYIQSVYVQLTDLQNFYKRLKEDPKKLIEDFTKVQASFSSHTNIIAHLACNFEKLSHICRSPHSVWQLNFTENAQYESRTPLTPSHFNFNQIEETKFYKKIIRLAASESCFLIQTIPSIKSYRNADFPGLLVFLEFLSAFEGPLWKKLRGNGLAYTSLIFCEPSDGLIYFKIFKSTDIVNAYIEAIKVMKSYIDGETMMMDHELDSAISGVIFEIVNQENHVSDAALSRMLSQLKGYDYEFQKELINNVTKVTVKDIQELAKKHLLALTDPQKTHVAISCPQKDLEKIMEGFKNINIELEIFQRPPFDDALMQE</sequence>
<keyword evidence="4" id="KW-1185">Reference proteome</keyword>
<dbReference type="AlphaFoldDB" id="A0A0C2MYW5"/>